<name>A0AAP0PPQ3_9MAGN</name>
<evidence type="ECO:0000313" key="2">
    <source>
        <dbReference type="Proteomes" id="UP001420932"/>
    </source>
</evidence>
<organism evidence="1 2">
    <name type="scientific">Stephania yunnanensis</name>
    <dbReference type="NCBI Taxonomy" id="152371"/>
    <lineage>
        <taxon>Eukaryota</taxon>
        <taxon>Viridiplantae</taxon>
        <taxon>Streptophyta</taxon>
        <taxon>Embryophyta</taxon>
        <taxon>Tracheophyta</taxon>
        <taxon>Spermatophyta</taxon>
        <taxon>Magnoliopsida</taxon>
        <taxon>Ranunculales</taxon>
        <taxon>Menispermaceae</taxon>
        <taxon>Menispermoideae</taxon>
        <taxon>Cissampelideae</taxon>
        <taxon>Stephania</taxon>
    </lineage>
</organism>
<evidence type="ECO:0000313" key="1">
    <source>
        <dbReference type="EMBL" id="KAK9151822.1"/>
    </source>
</evidence>
<accession>A0AAP0PPQ3</accession>
<dbReference type="AlphaFoldDB" id="A0AAP0PPQ3"/>
<reference evidence="1 2" key="1">
    <citation type="submission" date="2024-01" db="EMBL/GenBank/DDBJ databases">
        <title>Genome assemblies of Stephania.</title>
        <authorList>
            <person name="Yang L."/>
        </authorList>
    </citation>
    <scope>NUCLEOTIDE SEQUENCE [LARGE SCALE GENOMIC DNA]</scope>
    <source>
        <strain evidence="1">YNDBR</strain>
        <tissue evidence="1">Leaf</tissue>
    </source>
</reference>
<protein>
    <submittedName>
        <fullName evidence="1">Uncharacterized protein</fullName>
    </submittedName>
</protein>
<gene>
    <name evidence="1" type="ORF">Syun_010131</name>
</gene>
<dbReference type="Proteomes" id="UP001420932">
    <property type="component" value="Unassembled WGS sequence"/>
</dbReference>
<dbReference type="EMBL" id="JBBNAF010000004">
    <property type="protein sequence ID" value="KAK9151822.1"/>
    <property type="molecule type" value="Genomic_DNA"/>
</dbReference>
<keyword evidence="2" id="KW-1185">Reference proteome</keyword>
<proteinExistence type="predicted"/>
<sequence length="80" mass="8708">MRGIVWLDKRFNKTPLYEESSILVQEQAGPKVGDPDLAHSIVDVPDEDGAGEVFRDEGRRHCVRGGESDEGVEQVVAGAS</sequence>
<comment type="caution">
    <text evidence="1">The sequence shown here is derived from an EMBL/GenBank/DDBJ whole genome shotgun (WGS) entry which is preliminary data.</text>
</comment>